<feature type="domain" description="Carrier" evidence="4">
    <location>
        <begin position="1"/>
        <end position="63"/>
    </location>
</feature>
<dbReference type="CDD" id="cd19531">
    <property type="entry name" value="LCL_NRPS-like"/>
    <property type="match status" value="1"/>
</dbReference>
<comment type="caution">
    <text evidence="5">The sequence shown here is derived from an EMBL/GenBank/DDBJ whole genome shotgun (WGS) entry which is preliminary data.</text>
</comment>
<evidence type="ECO:0000313" key="5">
    <source>
        <dbReference type="EMBL" id="MFC5891186.1"/>
    </source>
</evidence>
<keyword evidence="2" id="KW-0596">Phosphopantetheine</keyword>
<dbReference type="PANTHER" id="PTHR45527:SF1">
    <property type="entry name" value="FATTY ACID SYNTHASE"/>
    <property type="match status" value="1"/>
</dbReference>
<dbReference type="RefSeq" id="WP_380238151.1">
    <property type="nucleotide sequence ID" value="NZ_JBHSOD010000180.1"/>
</dbReference>
<dbReference type="Pfam" id="PF00550">
    <property type="entry name" value="PP-binding"/>
    <property type="match status" value="1"/>
</dbReference>
<evidence type="ECO:0000256" key="1">
    <source>
        <dbReference type="ARBA" id="ARBA00001957"/>
    </source>
</evidence>
<evidence type="ECO:0000256" key="2">
    <source>
        <dbReference type="ARBA" id="ARBA00022450"/>
    </source>
</evidence>
<comment type="cofactor">
    <cofactor evidence="1">
        <name>pantetheine 4'-phosphate</name>
        <dbReference type="ChEBI" id="CHEBI:47942"/>
    </cofactor>
</comment>
<sequence length="281" mass="31270">WQEVLQLDRIGIHDNFFDLGGHSLLATLAVARLTKALERPVDVRLFFERPTIAEFAAALPPAPARPEPQIGRMVRSGDFPLSFAQEGLWFLHRLAPEAPDYTAALAWRVAGELDPARLDRALGQLAARHESLRTTFPLVDAQPVQRVDAAPAVTAVRHDLRGLDDPYGEAVRQAAEELHRPFDLAAGPLVRVTLWRTGADEHLLVLALHHIVSDGWSLGVLVRELGALYEGRALPDLPIQYADFADWQRRELAGATLERGLDYWRKRLAALPALELPTDRP</sequence>
<dbReference type="InterPro" id="IPR023213">
    <property type="entry name" value="CAT-like_dom_sf"/>
</dbReference>
<keyword evidence="3" id="KW-0597">Phosphoprotein</keyword>
<dbReference type="PROSITE" id="PS00012">
    <property type="entry name" value="PHOSPHOPANTETHEINE"/>
    <property type="match status" value="1"/>
</dbReference>
<dbReference type="Gene3D" id="3.30.559.30">
    <property type="entry name" value="Nonribosomal peptide synthetase, condensation domain"/>
    <property type="match status" value="1"/>
</dbReference>
<dbReference type="InterPro" id="IPR001242">
    <property type="entry name" value="Condensation_dom"/>
</dbReference>
<dbReference type="SUPFAM" id="SSF47336">
    <property type="entry name" value="ACP-like"/>
    <property type="match status" value="1"/>
</dbReference>
<reference evidence="6" key="1">
    <citation type="journal article" date="2019" name="Int. J. Syst. Evol. Microbiol.">
        <title>The Global Catalogue of Microorganisms (GCM) 10K type strain sequencing project: providing services to taxonomists for standard genome sequencing and annotation.</title>
        <authorList>
            <consortium name="The Broad Institute Genomics Platform"/>
            <consortium name="The Broad Institute Genome Sequencing Center for Infectious Disease"/>
            <person name="Wu L."/>
            <person name="Ma J."/>
        </authorList>
    </citation>
    <scope>NUCLEOTIDE SEQUENCE [LARGE SCALE GENOMIC DNA]</scope>
    <source>
        <strain evidence="6">CGMCC 4.1469</strain>
    </source>
</reference>
<dbReference type="InterPro" id="IPR006162">
    <property type="entry name" value="Ppantetheine_attach_site"/>
</dbReference>
<dbReference type="InterPro" id="IPR009081">
    <property type="entry name" value="PP-bd_ACP"/>
</dbReference>
<evidence type="ECO:0000313" key="6">
    <source>
        <dbReference type="Proteomes" id="UP001596067"/>
    </source>
</evidence>
<organism evidence="5 6">
    <name type="scientific">Kitasatospora aburaviensis</name>
    <dbReference type="NCBI Taxonomy" id="67265"/>
    <lineage>
        <taxon>Bacteria</taxon>
        <taxon>Bacillati</taxon>
        <taxon>Actinomycetota</taxon>
        <taxon>Actinomycetes</taxon>
        <taxon>Kitasatosporales</taxon>
        <taxon>Streptomycetaceae</taxon>
        <taxon>Kitasatospora</taxon>
    </lineage>
</organism>
<dbReference type="Pfam" id="PF00668">
    <property type="entry name" value="Condensation"/>
    <property type="match status" value="1"/>
</dbReference>
<dbReference type="InterPro" id="IPR036736">
    <property type="entry name" value="ACP-like_sf"/>
</dbReference>
<dbReference type="Gene3D" id="3.30.559.10">
    <property type="entry name" value="Chloramphenicol acetyltransferase-like domain"/>
    <property type="match status" value="1"/>
</dbReference>
<proteinExistence type="predicted"/>
<dbReference type="PROSITE" id="PS50075">
    <property type="entry name" value="CARRIER"/>
    <property type="match status" value="1"/>
</dbReference>
<feature type="non-terminal residue" evidence="5">
    <location>
        <position position="1"/>
    </location>
</feature>
<feature type="non-terminal residue" evidence="5">
    <location>
        <position position="281"/>
    </location>
</feature>
<keyword evidence="6" id="KW-1185">Reference proteome</keyword>
<dbReference type="EMBL" id="JBHSOD010000180">
    <property type="protein sequence ID" value="MFC5891186.1"/>
    <property type="molecule type" value="Genomic_DNA"/>
</dbReference>
<gene>
    <name evidence="5" type="ORF">ACFP0N_40180</name>
</gene>
<evidence type="ECO:0000256" key="3">
    <source>
        <dbReference type="ARBA" id="ARBA00022553"/>
    </source>
</evidence>
<dbReference type="Proteomes" id="UP001596067">
    <property type="component" value="Unassembled WGS sequence"/>
</dbReference>
<dbReference type="SUPFAM" id="SSF52777">
    <property type="entry name" value="CoA-dependent acyltransferases"/>
    <property type="match status" value="1"/>
</dbReference>
<evidence type="ECO:0000259" key="4">
    <source>
        <dbReference type="PROSITE" id="PS50075"/>
    </source>
</evidence>
<dbReference type="PANTHER" id="PTHR45527">
    <property type="entry name" value="NONRIBOSOMAL PEPTIDE SYNTHETASE"/>
    <property type="match status" value="1"/>
</dbReference>
<name>A0ABW1FCS3_9ACTN</name>
<protein>
    <submittedName>
        <fullName evidence="5">Condensation domain-containing protein</fullName>
    </submittedName>
</protein>
<accession>A0ABW1FCS3</accession>
<dbReference type="Gene3D" id="1.10.1200.10">
    <property type="entry name" value="ACP-like"/>
    <property type="match status" value="1"/>
</dbReference>